<sequence length="442" mass="45899">MTPGRGLGGGPGSDPDSRADTGRARGGDRIPVTVLSGGLGAGKTTLVNHLLANAGDRDIAVLVNDVGAVNVDFDLVSSSDLPAVGVAELSNGCICCELRDDLERAVVQLADGRAFDRLVVEPSGISDPAPVVRQFAAGPAAARYRVEAVVTVLDTPRFLDAVGGEGGAPEPRRSADADADGVDRPLSDLLVSQVETADVVLCNKADLCSADDLAEAEALVGALAPRADRLRTEHAAAPVDRLLGVDPCGAEGDRSAPGHDARVHDRVYDDPAGADEHSADAHVHPEEAYGVTSFVYRARRPFDPGRFAAFARDLPDSVVRSKGVCHVARAGAKLRYSQAGPSVRVESAGPWVADRPAADRDLYRANRGDADWDDAWGDRRTELVFVGVGADEAALRAALDDCLAREDELVSAGADGGELDGADGSADPFPTAAGEVATLREP</sequence>
<evidence type="ECO:0000259" key="7">
    <source>
        <dbReference type="SMART" id="SM00833"/>
    </source>
</evidence>
<dbReference type="CDD" id="cd03112">
    <property type="entry name" value="CobW-like"/>
    <property type="match status" value="1"/>
</dbReference>
<gene>
    <name evidence="8" type="ORF">K933_03210</name>
</gene>
<dbReference type="OrthoDB" id="359387at2157"/>
<feature type="region of interest" description="Disordered" evidence="6">
    <location>
        <begin position="1"/>
        <end position="29"/>
    </location>
</feature>
<dbReference type="PANTHER" id="PTHR43603:SF1">
    <property type="entry name" value="ZINC-REGULATED GTPASE METALLOPROTEIN ACTIVATOR 1"/>
    <property type="match status" value="1"/>
</dbReference>
<dbReference type="PATRIC" id="fig|1324957.4.peg.652"/>
<dbReference type="RefSeq" id="WP_023393233.1">
    <property type="nucleotide sequence ID" value="NZ_ASGZ01000008.1"/>
</dbReference>
<keyword evidence="2" id="KW-0378">Hydrolase</keyword>
<dbReference type="Pfam" id="PF07683">
    <property type="entry name" value="CobW_C"/>
    <property type="match status" value="1"/>
</dbReference>
<dbReference type="InterPro" id="IPR027417">
    <property type="entry name" value="P-loop_NTPase"/>
</dbReference>
<dbReference type="EMBL" id="ASGZ01000008">
    <property type="protein sequence ID" value="ESP89532.1"/>
    <property type="molecule type" value="Genomic_DNA"/>
</dbReference>
<comment type="catalytic activity">
    <reaction evidence="5">
        <text>GTP + H2O = GDP + phosphate + H(+)</text>
        <dbReference type="Rhea" id="RHEA:19669"/>
        <dbReference type="ChEBI" id="CHEBI:15377"/>
        <dbReference type="ChEBI" id="CHEBI:15378"/>
        <dbReference type="ChEBI" id="CHEBI:37565"/>
        <dbReference type="ChEBI" id="CHEBI:43474"/>
        <dbReference type="ChEBI" id="CHEBI:58189"/>
    </reaction>
    <physiologicalReaction direction="left-to-right" evidence="5">
        <dbReference type="Rhea" id="RHEA:19670"/>
    </physiologicalReaction>
</comment>
<evidence type="ECO:0000313" key="9">
    <source>
        <dbReference type="Proteomes" id="UP000017840"/>
    </source>
</evidence>
<dbReference type="eggNOG" id="arCOG01233">
    <property type="taxonomic scope" value="Archaea"/>
</dbReference>
<feature type="compositionally biased region" description="Gly residues" evidence="6">
    <location>
        <begin position="1"/>
        <end position="12"/>
    </location>
</feature>
<evidence type="ECO:0000256" key="3">
    <source>
        <dbReference type="ARBA" id="ARBA00023186"/>
    </source>
</evidence>
<evidence type="ECO:0000256" key="2">
    <source>
        <dbReference type="ARBA" id="ARBA00022801"/>
    </source>
</evidence>
<reference evidence="8 9" key="1">
    <citation type="journal article" date="2013" name="Genome Announc.">
        <title>Draft Genome Sequence of 'Candidatus Halobonum tyrrellensis' Strain G22, Isolated from the Hypersaline Waters of Lake Tyrrell, Australia.</title>
        <authorList>
            <person name="Ugalde J.A."/>
            <person name="Narasingarao P."/>
            <person name="Kuo S."/>
            <person name="Podell S."/>
            <person name="Allen E.E."/>
        </authorList>
    </citation>
    <scope>NUCLEOTIDE SEQUENCE [LARGE SCALE GENOMIC DNA]</scope>
    <source>
        <strain evidence="8 9">G22</strain>
    </source>
</reference>
<dbReference type="Proteomes" id="UP000017840">
    <property type="component" value="Unassembled WGS sequence"/>
</dbReference>
<feature type="compositionally biased region" description="Basic and acidic residues" evidence="6">
    <location>
        <begin position="15"/>
        <end position="28"/>
    </location>
</feature>
<dbReference type="Gene3D" id="3.40.50.300">
    <property type="entry name" value="P-loop containing nucleotide triphosphate hydrolases"/>
    <property type="match status" value="1"/>
</dbReference>
<dbReference type="PANTHER" id="PTHR43603">
    <property type="entry name" value="COBW DOMAIN-CONTAINING PROTEIN DDB_G0274527"/>
    <property type="match status" value="1"/>
</dbReference>
<evidence type="ECO:0000313" key="8">
    <source>
        <dbReference type="EMBL" id="ESP89532.1"/>
    </source>
</evidence>
<dbReference type="InterPro" id="IPR036627">
    <property type="entry name" value="CobW-likC_sf"/>
</dbReference>
<dbReference type="InterPro" id="IPR051927">
    <property type="entry name" value="Zn_Chap_cDPG_Synth"/>
</dbReference>
<feature type="domain" description="CobW C-terminal" evidence="7">
    <location>
        <begin position="291"/>
        <end position="403"/>
    </location>
</feature>
<comment type="caution">
    <text evidence="8">The sequence shown here is derived from an EMBL/GenBank/DDBJ whole genome shotgun (WGS) entry which is preliminary data.</text>
</comment>
<feature type="region of interest" description="Disordered" evidence="6">
    <location>
        <begin position="161"/>
        <end position="181"/>
    </location>
</feature>
<dbReference type="AlphaFoldDB" id="V4J290"/>
<dbReference type="STRING" id="1324957.K933_03210"/>
<dbReference type="Gene3D" id="3.30.1220.10">
    <property type="entry name" value="CobW-like, C-terminal domain"/>
    <property type="match status" value="1"/>
</dbReference>
<keyword evidence="1" id="KW-0547">Nucleotide-binding</keyword>
<evidence type="ECO:0000256" key="6">
    <source>
        <dbReference type="SAM" id="MobiDB-lite"/>
    </source>
</evidence>
<dbReference type="SMART" id="SM00833">
    <property type="entry name" value="CobW_C"/>
    <property type="match status" value="1"/>
</dbReference>
<comment type="similarity">
    <text evidence="4">Belongs to the SIMIBI class G3E GTPase family. ZNG1 subfamily.</text>
</comment>
<organism evidence="8 9">
    <name type="scientific">Candidatus Halobonum tyrrellensis G22</name>
    <dbReference type="NCBI Taxonomy" id="1324957"/>
    <lineage>
        <taxon>Archaea</taxon>
        <taxon>Methanobacteriati</taxon>
        <taxon>Methanobacteriota</taxon>
        <taxon>Stenosarchaea group</taxon>
        <taxon>Halobacteria</taxon>
        <taxon>Halobacteriales</taxon>
        <taxon>Haloferacaceae</taxon>
        <taxon>Candidatus Halobonum</taxon>
    </lineage>
</organism>
<name>V4J290_9EURY</name>
<feature type="compositionally biased region" description="Basic and acidic residues" evidence="6">
    <location>
        <begin position="170"/>
        <end position="181"/>
    </location>
</feature>
<dbReference type="InterPro" id="IPR003495">
    <property type="entry name" value="CobW/HypB/UreG_nucleotide-bd"/>
</dbReference>
<evidence type="ECO:0000256" key="5">
    <source>
        <dbReference type="ARBA" id="ARBA00049117"/>
    </source>
</evidence>
<dbReference type="Pfam" id="PF02492">
    <property type="entry name" value="cobW"/>
    <property type="match status" value="1"/>
</dbReference>
<dbReference type="InterPro" id="IPR011629">
    <property type="entry name" value="CobW-like_C"/>
</dbReference>
<keyword evidence="3" id="KW-0143">Chaperone</keyword>
<dbReference type="GO" id="GO:0016787">
    <property type="term" value="F:hydrolase activity"/>
    <property type="evidence" value="ECO:0007669"/>
    <property type="project" value="UniProtKB-KW"/>
</dbReference>
<dbReference type="GO" id="GO:0000166">
    <property type="term" value="F:nucleotide binding"/>
    <property type="evidence" value="ECO:0007669"/>
    <property type="project" value="UniProtKB-KW"/>
</dbReference>
<accession>V4J290</accession>
<protein>
    <submittedName>
        <fullName evidence="8">Cobalamin synthesis protein P47K</fullName>
    </submittedName>
</protein>
<keyword evidence="9" id="KW-1185">Reference proteome</keyword>
<proteinExistence type="inferred from homology"/>
<evidence type="ECO:0000256" key="1">
    <source>
        <dbReference type="ARBA" id="ARBA00022741"/>
    </source>
</evidence>
<feature type="region of interest" description="Disordered" evidence="6">
    <location>
        <begin position="413"/>
        <end position="442"/>
    </location>
</feature>
<dbReference type="SUPFAM" id="SSF52540">
    <property type="entry name" value="P-loop containing nucleoside triphosphate hydrolases"/>
    <property type="match status" value="1"/>
</dbReference>
<evidence type="ECO:0000256" key="4">
    <source>
        <dbReference type="ARBA" id="ARBA00034320"/>
    </source>
</evidence>